<name>A0A4Y7L7T8_PAPSO</name>
<feature type="region of interest" description="Disordered" evidence="1">
    <location>
        <begin position="49"/>
        <end position="75"/>
    </location>
</feature>
<gene>
    <name evidence="2" type="ORF">C5167_043585</name>
</gene>
<dbReference type="Gramene" id="RZC81007">
    <property type="protein sequence ID" value="RZC81007"/>
    <property type="gene ID" value="C5167_043585"/>
</dbReference>
<evidence type="ECO:0000256" key="1">
    <source>
        <dbReference type="SAM" id="MobiDB-lite"/>
    </source>
</evidence>
<protein>
    <submittedName>
        <fullName evidence="2">Uncharacterized protein</fullName>
    </submittedName>
</protein>
<organism evidence="2 3">
    <name type="scientific">Papaver somniferum</name>
    <name type="common">Opium poppy</name>
    <dbReference type="NCBI Taxonomy" id="3469"/>
    <lineage>
        <taxon>Eukaryota</taxon>
        <taxon>Viridiplantae</taxon>
        <taxon>Streptophyta</taxon>
        <taxon>Embryophyta</taxon>
        <taxon>Tracheophyta</taxon>
        <taxon>Spermatophyta</taxon>
        <taxon>Magnoliopsida</taxon>
        <taxon>Ranunculales</taxon>
        <taxon>Papaveraceae</taxon>
        <taxon>Papaveroideae</taxon>
        <taxon>Papaver</taxon>
    </lineage>
</organism>
<dbReference type="EMBL" id="CM010724">
    <property type="protein sequence ID" value="RZC81007.1"/>
    <property type="molecule type" value="Genomic_DNA"/>
</dbReference>
<evidence type="ECO:0000313" key="3">
    <source>
        <dbReference type="Proteomes" id="UP000316621"/>
    </source>
</evidence>
<feature type="compositionally biased region" description="Basic and acidic residues" evidence="1">
    <location>
        <begin position="49"/>
        <end position="66"/>
    </location>
</feature>
<sequence>MDEQTYLAYSQTEEGHAFLDAYITNEGVDSNSALMIVDKDVDDEKQIELDEEDMRNTKRSREESSDSHGSYRNHTPINTRNNLIFNMDENMLEDICSVGGVDHLAENGPRYQQNHDVERETKAIIDNMEAQTGKLIVANQHEASANQTKGIRILGPIEGRLLVRFWKD</sequence>
<dbReference type="AlphaFoldDB" id="A0A4Y7L7T8"/>
<accession>A0A4Y7L7T8</accession>
<evidence type="ECO:0000313" key="2">
    <source>
        <dbReference type="EMBL" id="RZC81007.1"/>
    </source>
</evidence>
<keyword evidence="3" id="KW-1185">Reference proteome</keyword>
<reference evidence="2 3" key="1">
    <citation type="journal article" date="2018" name="Science">
        <title>The opium poppy genome and morphinan production.</title>
        <authorList>
            <person name="Guo L."/>
            <person name="Winzer T."/>
            <person name="Yang X."/>
            <person name="Li Y."/>
            <person name="Ning Z."/>
            <person name="He Z."/>
            <person name="Teodor R."/>
            <person name="Lu Y."/>
            <person name="Bowser T.A."/>
            <person name="Graham I.A."/>
            <person name="Ye K."/>
        </authorList>
    </citation>
    <scope>NUCLEOTIDE SEQUENCE [LARGE SCALE GENOMIC DNA]</scope>
    <source>
        <strain evidence="3">cv. HN1</strain>
        <tissue evidence="2">Leaves</tissue>
    </source>
</reference>
<proteinExistence type="predicted"/>
<dbReference type="Proteomes" id="UP000316621">
    <property type="component" value="Chromosome 10"/>
</dbReference>